<dbReference type="InterPro" id="IPR002808">
    <property type="entry name" value="AdoCbi_amidolase"/>
</dbReference>
<dbReference type="Pfam" id="PF01955">
    <property type="entry name" value="CbiZ"/>
    <property type="match status" value="1"/>
</dbReference>
<reference evidence="1 2" key="1">
    <citation type="submission" date="2016-12" db="EMBL/GenBank/DDBJ databases">
        <title>The draft genome sequence of Actinophytocola xinjiangensis.</title>
        <authorList>
            <person name="Wang W."/>
            <person name="Yuan L."/>
        </authorList>
    </citation>
    <scope>NUCLEOTIDE SEQUENCE [LARGE SCALE GENOMIC DNA]</scope>
    <source>
        <strain evidence="1 2">CGMCC 4.4663</strain>
    </source>
</reference>
<dbReference type="OrthoDB" id="5242020at2"/>
<accession>A0A7Z0WCI0</accession>
<sequence>MIPRLADGPALVWRLPAPLLTISSGPLGGGLGERDWVLNATVPHGYDRADPDAHLAEIAAAHGLTGPGAGFLTAVDVREVVHREDGGVRVSATTGVGSHPTWASAPAAAPAEPVGTINVVCFLPVRLSDAALVNAVATVAEAKAQALWDAGVPGTGTSTDATALLCPPDGDPEPFGGPRSLVGSALARAVHAAVGAGLRPA</sequence>
<organism evidence="1 2">
    <name type="scientific">Actinophytocola xinjiangensis</name>
    <dbReference type="NCBI Taxonomy" id="485602"/>
    <lineage>
        <taxon>Bacteria</taxon>
        <taxon>Bacillati</taxon>
        <taxon>Actinomycetota</taxon>
        <taxon>Actinomycetes</taxon>
        <taxon>Pseudonocardiales</taxon>
        <taxon>Pseudonocardiaceae</taxon>
    </lineage>
</organism>
<keyword evidence="2" id="KW-1185">Reference proteome</keyword>
<keyword evidence="1" id="KW-0378">Hydrolase</keyword>
<dbReference type="PANTHER" id="PTHR35336">
    <property type="entry name" value="ADENOSYLCOBINAMIDE AMIDOHYDROLASE"/>
    <property type="match status" value="1"/>
</dbReference>
<dbReference type="EMBL" id="MSIF01000050">
    <property type="protein sequence ID" value="OLF04278.1"/>
    <property type="molecule type" value="Genomic_DNA"/>
</dbReference>
<gene>
    <name evidence="1" type="ORF">BLA60_41505</name>
</gene>
<evidence type="ECO:0000313" key="1">
    <source>
        <dbReference type="EMBL" id="OLF04278.1"/>
    </source>
</evidence>
<evidence type="ECO:0000313" key="2">
    <source>
        <dbReference type="Proteomes" id="UP000185696"/>
    </source>
</evidence>
<dbReference type="Proteomes" id="UP000185696">
    <property type="component" value="Unassembled WGS sequence"/>
</dbReference>
<dbReference type="PANTHER" id="PTHR35336:SF5">
    <property type="entry name" value="ADENOSYLCOBINAMIDE AMIDOHYDROLASE"/>
    <property type="match status" value="1"/>
</dbReference>
<dbReference type="InterPro" id="IPR052209">
    <property type="entry name" value="CbiZ"/>
</dbReference>
<protein>
    <submittedName>
        <fullName evidence="1">Adenosylcobinamide amidohydrolase</fullName>
    </submittedName>
</protein>
<dbReference type="AlphaFoldDB" id="A0A7Z0WCI0"/>
<dbReference type="RefSeq" id="WP_075138605.1">
    <property type="nucleotide sequence ID" value="NZ_MSIF01000050.1"/>
</dbReference>
<comment type="caution">
    <text evidence="1">The sequence shown here is derived from an EMBL/GenBank/DDBJ whole genome shotgun (WGS) entry which is preliminary data.</text>
</comment>
<dbReference type="GO" id="GO:0016787">
    <property type="term" value="F:hydrolase activity"/>
    <property type="evidence" value="ECO:0007669"/>
    <property type="project" value="UniProtKB-KW"/>
</dbReference>
<proteinExistence type="predicted"/>
<name>A0A7Z0WCI0_9PSEU</name>